<dbReference type="SUPFAM" id="SSF49417">
    <property type="entry name" value="p53-like transcription factors"/>
    <property type="match status" value="1"/>
</dbReference>
<dbReference type="EMBL" id="GL379887">
    <property type="protein sequence ID" value="EGT31604.1"/>
    <property type="molecule type" value="Genomic_DNA"/>
</dbReference>
<reference evidence="9" key="1">
    <citation type="submission" date="2011-07" db="EMBL/GenBank/DDBJ databases">
        <authorList>
            <consortium name="Caenorhabditis brenneri Sequencing and Analysis Consortium"/>
            <person name="Wilson R.K."/>
        </authorList>
    </citation>
    <scope>NUCLEOTIDE SEQUENCE [LARGE SCALE GENOMIC DNA]</scope>
    <source>
        <strain evidence="9">PB2801</strain>
    </source>
</reference>
<dbReference type="Pfam" id="PF00907">
    <property type="entry name" value="T-box"/>
    <property type="match status" value="1"/>
</dbReference>
<feature type="region of interest" description="Disordered" evidence="6">
    <location>
        <begin position="231"/>
        <end position="265"/>
    </location>
</feature>
<dbReference type="HOGENOM" id="CLU_032588_1_1_1"/>
<dbReference type="OMA" id="HTHYPPR"/>
<keyword evidence="3" id="KW-0804">Transcription</keyword>
<evidence type="ECO:0000256" key="1">
    <source>
        <dbReference type="ARBA" id="ARBA00023015"/>
    </source>
</evidence>
<dbReference type="InParanoid" id="G0NI06"/>
<dbReference type="InterPro" id="IPR001699">
    <property type="entry name" value="TF_T-box"/>
</dbReference>
<dbReference type="GO" id="GO:0001708">
    <property type="term" value="P:cell fate specification"/>
    <property type="evidence" value="ECO:0007669"/>
    <property type="project" value="TreeGrafter"/>
</dbReference>
<protein>
    <recommendedName>
        <fullName evidence="7">T-box domain-containing protein</fullName>
    </recommendedName>
</protein>
<feature type="region of interest" description="Disordered" evidence="6">
    <location>
        <begin position="392"/>
        <end position="417"/>
    </location>
</feature>
<dbReference type="InterPro" id="IPR036960">
    <property type="entry name" value="T-box_sf"/>
</dbReference>
<dbReference type="GO" id="GO:0000785">
    <property type="term" value="C:chromatin"/>
    <property type="evidence" value="ECO:0007669"/>
    <property type="project" value="TreeGrafter"/>
</dbReference>
<dbReference type="InterPro" id="IPR008967">
    <property type="entry name" value="p53-like_TF_DNA-bd_sf"/>
</dbReference>
<dbReference type="eggNOG" id="KOG3585">
    <property type="taxonomic scope" value="Eukaryota"/>
</dbReference>
<feature type="domain" description="T-box" evidence="7">
    <location>
        <begin position="11"/>
        <end position="182"/>
    </location>
</feature>
<evidence type="ECO:0000313" key="8">
    <source>
        <dbReference type="EMBL" id="EGT31604.1"/>
    </source>
</evidence>
<evidence type="ECO:0000256" key="3">
    <source>
        <dbReference type="ARBA" id="ARBA00023163"/>
    </source>
</evidence>
<keyword evidence="2 5" id="KW-0238">DNA-binding</keyword>
<evidence type="ECO:0000313" key="9">
    <source>
        <dbReference type="Proteomes" id="UP000008068"/>
    </source>
</evidence>
<proteinExistence type="predicted"/>
<evidence type="ECO:0000256" key="5">
    <source>
        <dbReference type="PROSITE-ProRule" id="PRU00201"/>
    </source>
</evidence>
<evidence type="ECO:0000256" key="6">
    <source>
        <dbReference type="SAM" id="MobiDB-lite"/>
    </source>
</evidence>
<keyword evidence="4 5" id="KW-0539">Nucleus</keyword>
<dbReference type="PANTHER" id="PTHR11267:SF59">
    <property type="entry name" value="T-BOX PROTEIN 11-RELATED"/>
    <property type="match status" value="1"/>
</dbReference>
<sequence>MPATINVALSPEYDSIWQNCSNLGHDMIITTQIRRIFPTIEYMISGLEENKLYKMSIHMDFVDNFKLRFDNMTGVYTTSISREPKAEPRIVWHPKGSQSGQEWMSNIVSFDHVRITCKKILEAKSENIVHLLSSHRYIPVLTIYENNLPIHTAKIQHMVFNASTQYHSNGVREYKRSINKFSTKSEAEEKVGIVSRRKRGFNNPETLETAKQSKFSGFMMEDLIEKDEPSTSFVALPGPSGASLSKSVQSATPKSRGKKSIKSIIPSPPSTTSLLGSLAFGALPAPVSANLSVLTPPITPGSPNAEVKTPPTTPNSQQIHGGAPPAAPLRPARAAVVSPLCSTQTAPSPPLLAFPEFPMMSFPMMPMTIPFFNPFLNPLMVSMFPTQPITPFNNDTQTPPGAIDDNIDETAEIDIVN</sequence>
<keyword evidence="1" id="KW-0805">Transcription regulation</keyword>
<dbReference type="Gene3D" id="2.60.40.820">
    <property type="entry name" value="Transcription factor, T-box"/>
    <property type="match status" value="1"/>
</dbReference>
<dbReference type="OrthoDB" id="6119313at2759"/>
<feature type="compositionally biased region" description="Acidic residues" evidence="6">
    <location>
        <begin position="405"/>
        <end position="417"/>
    </location>
</feature>
<accession>G0NI06</accession>
<dbReference type="InterPro" id="IPR046360">
    <property type="entry name" value="T-box_DNA-bd"/>
</dbReference>
<dbReference type="PANTHER" id="PTHR11267">
    <property type="entry name" value="T-BOX PROTEIN-RELATED"/>
    <property type="match status" value="1"/>
</dbReference>
<dbReference type="GO" id="GO:0000981">
    <property type="term" value="F:DNA-binding transcription factor activity, RNA polymerase II-specific"/>
    <property type="evidence" value="ECO:0007669"/>
    <property type="project" value="TreeGrafter"/>
</dbReference>
<evidence type="ECO:0000259" key="7">
    <source>
        <dbReference type="PROSITE" id="PS50252"/>
    </source>
</evidence>
<dbReference type="GO" id="GO:0000978">
    <property type="term" value="F:RNA polymerase II cis-regulatory region sequence-specific DNA binding"/>
    <property type="evidence" value="ECO:0007669"/>
    <property type="project" value="InterPro"/>
</dbReference>
<dbReference type="GO" id="GO:0005634">
    <property type="term" value="C:nucleus"/>
    <property type="evidence" value="ECO:0007669"/>
    <property type="project" value="UniProtKB-SubCell"/>
</dbReference>
<dbReference type="GO" id="GO:0045893">
    <property type="term" value="P:positive regulation of DNA-templated transcription"/>
    <property type="evidence" value="ECO:0007669"/>
    <property type="project" value="InterPro"/>
</dbReference>
<comment type="caution">
    <text evidence="5">Lacks conserved residue(s) required for the propagation of feature annotation.</text>
</comment>
<dbReference type="PROSITE" id="PS50252">
    <property type="entry name" value="TBOX_3"/>
    <property type="match status" value="1"/>
</dbReference>
<dbReference type="AlphaFoldDB" id="G0NI06"/>
<dbReference type="SMART" id="SM00425">
    <property type="entry name" value="TBOX"/>
    <property type="match status" value="1"/>
</dbReference>
<dbReference type="PRINTS" id="PR00937">
    <property type="entry name" value="TBOX"/>
</dbReference>
<comment type="subcellular location">
    <subcellularLocation>
        <location evidence="5">Nucleus</location>
    </subcellularLocation>
</comment>
<evidence type="ECO:0000256" key="4">
    <source>
        <dbReference type="ARBA" id="ARBA00023242"/>
    </source>
</evidence>
<dbReference type="Proteomes" id="UP000008068">
    <property type="component" value="Unassembled WGS sequence"/>
</dbReference>
<dbReference type="STRING" id="135651.G0NI06"/>
<feature type="region of interest" description="Disordered" evidence="6">
    <location>
        <begin position="298"/>
        <end position="330"/>
    </location>
</feature>
<keyword evidence="9" id="KW-1185">Reference proteome</keyword>
<evidence type="ECO:0000256" key="2">
    <source>
        <dbReference type="ARBA" id="ARBA00023125"/>
    </source>
</evidence>
<name>G0NI06_CAEBE</name>
<organism evidence="9">
    <name type="scientific">Caenorhabditis brenneri</name>
    <name type="common">Nematode worm</name>
    <dbReference type="NCBI Taxonomy" id="135651"/>
    <lineage>
        <taxon>Eukaryota</taxon>
        <taxon>Metazoa</taxon>
        <taxon>Ecdysozoa</taxon>
        <taxon>Nematoda</taxon>
        <taxon>Chromadorea</taxon>
        <taxon>Rhabditida</taxon>
        <taxon>Rhabditina</taxon>
        <taxon>Rhabditomorpha</taxon>
        <taxon>Rhabditoidea</taxon>
        <taxon>Rhabditidae</taxon>
        <taxon>Peloderinae</taxon>
        <taxon>Caenorhabditis</taxon>
    </lineage>
</organism>
<feature type="compositionally biased region" description="Polar residues" evidence="6">
    <location>
        <begin position="242"/>
        <end position="253"/>
    </location>
</feature>
<gene>
    <name evidence="8" type="ORF">CAEBREN_20464</name>
</gene>
<dbReference type="CDD" id="cd00182">
    <property type="entry name" value="T-box"/>
    <property type="match status" value="1"/>
</dbReference>